<gene>
    <name evidence="2" type="ORF">LTRI10_LOCUS42889</name>
</gene>
<evidence type="ECO:0000256" key="1">
    <source>
        <dbReference type="SAM" id="Phobius"/>
    </source>
</evidence>
<feature type="transmembrane region" description="Helical" evidence="1">
    <location>
        <begin position="67"/>
        <end position="88"/>
    </location>
</feature>
<evidence type="ECO:0000313" key="2">
    <source>
        <dbReference type="EMBL" id="CAL1402923.1"/>
    </source>
</evidence>
<dbReference type="Proteomes" id="UP001497516">
    <property type="component" value="Chromosome 7"/>
</dbReference>
<evidence type="ECO:0000313" key="3">
    <source>
        <dbReference type="Proteomes" id="UP001497516"/>
    </source>
</evidence>
<dbReference type="AlphaFoldDB" id="A0AAV2FZE5"/>
<sequence length="142" mass="15806">MYLLNSSSSSFGAALLLRFCVPNPGRRRKVIYDSTQFPRHRLLIPSLSAANSFSVLLLTASRSSSNFVFELLAGGSATLIVYSSPFLLRFCVRNPGRRLSHTDRLQRPIPLPSKPQADLSRRIFHPPSLSYKICRGKSTPAD</sequence>
<keyword evidence="3" id="KW-1185">Reference proteome</keyword>
<dbReference type="EMBL" id="OZ034820">
    <property type="protein sequence ID" value="CAL1402923.1"/>
    <property type="molecule type" value="Genomic_DNA"/>
</dbReference>
<keyword evidence="1" id="KW-1133">Transmembrane helix</keyword>
<keyword evidence="1" id="KW-0472">Membrane</keyword>
<name>A0AAV2FZE5_9ROSI</name>
<proteinExistence type="predicted"/>
<accession>A0AAV2FZE5</accession>
<organism evidence="2 3">
    <name type="scientific">Linum trigynum</name>
    <dbReference type="NCBI Taxonomy" id="586398"/>
    <lineage>
        <taxon>Eukaryota</taxon>
        <taxon>Viridiplantae</taxon>
        <taxon>Streptophyta</taxon>
        <taxon>Embryophyta</taxon>
        <taxon>Tracheophyta</taxon>
        <taxon>Spermatophyta</taxon>
        <taxon>Magnoliopsida</taxon>
        <taxon>eudicotyledons</taxon>
        <taxon>Gunneridae</taxon>
        <taxon>Pentapetalae</taxon>
        <taxon>rosids</taxon>
        <taxon>fabids</taxon>
        <taxon>Malpighiales</taxon>
        <taxon>Linaceae</taxon>
        <taxon>Linum</taxon>
    </lineage>
</organism>
<protein>
    <submittedName>
        <fullName evidence="2">Uncharacterized protein</fullName>
    </submittedName>
</protein>
<reference evidence="2 3" key="1">
    <citation type="submission" date="2024-04" db="EMBL/GenBank/DDBJ databases">
        <authorList>
            <person name="Fracassetti M."/>
        </authorList>
    </citation>
    <scope>NUCLEOTIDE SEQUENCE [LARGE SCALE GENOMIC DNA]</scope>
</reference>
<keyword evidence="1" id="KW-0812">Transmembrane</keyword>